<dbReference type="EMBL" id="JBGMEF010000057">
    <property type="protein sequence ID" value="MFO3668117.1"/>
    <property type="molecule type" value="Genomic_DNA"/>
</dbReference>
<comment type="caution">
    <text evidence="1">The sequence shown here is derived from an EMBL/GenBank/DDBJ whole genome shotgun (WGS) entry which is preliminary data.</text>
</comment>
<dbReference type="InterPro" id="IPR021321">
    <property type="entry name" value="DUF2922"/>
</dbReference>
<evidence type="ECO:0000313" key="2">
    <source>
        <dbReference type="Proteomes" id="UP001637994"/>
    </source>
</evidence>
<name>A0ABW9MJ32_9FIRM</name>
<keyword evidence="2" id="KW-1185">Reference proteome</keyword>
<protein>
    <submittedName>
        <fullName evidence="1">DUF2922 domain-containing protein</fullName>
    </submittedName>
</protein>
<reference evidence="1 2" key="1">
    <citation type="journal article" date="2025" name="Anaerobe">
        <title>Description of Anaerococcus kampingiae sp. nov., Anaerococcus groningensis sp. nov., Anaerococcus martiniensis sp. nov., and Anaerococcus cruorum sp. nov., isolated from human clinical specimens.</title>
        <authorList>
            <person name="Boiten K.E."/>
            <person name="Meijer J."/>
            <person name="van Wezel E.M."/>
            <person name="Veloo A.C.M."/>
        </authorList>
    </citation>
    <scope>NUCLEOTIDE SEQUENCE [LARGE SCALE GENOMIC DNA]</scope>
    <source>
        <strain evidence="1 2">ENR0874</strain>
    </source>
</reference>
<evidence type="ECO:0000313" key="1">
    <source>
        <dbReference type="EMBL" id="MFO3668117.1"/>
    </source>
</evidence>
<proteinExistence type="predicted"/>
<accession>A0ABW9MJ32</accession>
<organism evidence="1 2">
    <name type="scientific">Anaerococcus kampingae</name>
    <dbReference type="NCBI Taxonomy" id="3115614"/>
    <lineage>
        <taxon>Bacteria</taxon>
        <taxon>Bacillati</taxon>
        <taxon>Bacillota</taxon>
        <taxon>Tissierellia</taxon>
        <taxon>Tissierellales</taxon>
        <taxon>Peptoniphilaceae</taxon>
        <taxon>Anaerococcus</taxon>
    </lineage>
</organism>
<sequence length="76" mass="8687">MEKTINLKLKLYFKDEAAAQRTISIDQVKPSYTDTEIKNAMDQMIQANVLKTSKGPVTKISKAELEKIEKNPYKVK</sequence>
<dbReference type="Pfam" id="PF11148">
    <property type="entry name" value="DUF2922"/>
    <property type="match status" value="1"/>
</dbReference>
<gene>
    <name evidence="1" type="ORF">ACCQ42_10175</name>
</gene>
<dbReference type="Proteomes" id="UP001637994">
    <property type="component" value="Unassembled WGS sequence"/>
</dbReference>
<dbReference type="RefSeq" id="WP_410036070.1">
    <property type="nucleotide sequence ID" value="NZ_JBGMEF010000057.1"/>
</dbReference>